<evidence type="ECO:0000256" key="1">
    <source>
        <dbReference type="SAM" id="MobiDB-lite"/>
    </source>
</evidence>
<evidence type="ECO:0000313" key="3">
    <source>
        <dbReference type="EMBL" id="GJE90844.1"/>
    </source>
</evidence>
<keyword evidence="2" id="KW-0812">Transmembrane</keyword>
<keyword evidence="4" id="KW-1185">Reference proteome</keyword>
<proteinExistence type="predicted"/>
<sequence length="354" mass="38493">MNIPLQTPFENLSTMAVVFCTLSALFGVYFVLVAIAVWATYRRVGKAWNRLRAITVVLFLVLCAHYSARALTFARARIENPPADEEAAWTVPLVFLGALTSTLAACISDGLLAWRFYVIYGRTKLAMYLPALMVTITALLGLSGDFQQFTIYKSVDLYNNRFAMLTYDVNAAWGWCTFSVNTILTASIIGRIVWLARGANAHHAGGTGHRQYNVIVEAIVESALVTWFGLLFYEIASFAPTGHITTAFNIGYVMVCITPVYFGISQCLITARLALTTLDDTVSHGAPQFSSCYSTRGAVHAGARTRGSAMPGMTFKVPELEKSQLDSSDDSTLDASLKTASSSEEHGKAPGCAV</sequence>
<protein>
    <submittedName>
        <fullName evidence="3">Uncharacterized protein</fullName>
    </submittedName>
</protein>
<feature type="transmembrane region" description="Helical" evidence="2">
    <location>
        <begin position="51"/>
        <end position="68"/>
    </location>
</feature>
<evidence type="ECO:0000313" key="4">
    <source>
        <dbReference type="Proteomes" id="UP000703269"/>
    </source>
</evidence>
<evidence type="ECO:0000256" key="2">
    <source>
        <dbReference type="SAM" id="Phobius"/>
    </source>
</evidence>
<dbReference type="OrthoDB" id="3240386at2759"/>
<organism evidence="3 4">
    <name type="scientific">Phanerochaete sordida</name>
    <dbReference type="NCBI Taxonomy" id="48140"/>
    <lineage>
        <taxon>Eukaryota</taxon>
        <taxon>Fungi</taxon>
        <taxon>Dikarya</taxon>
        <taxon>Basidiomycota</taxon>
        <taxon>Agaricomycotina</taxon>
        <taxon>Agaricomycetes</taxon>
        <taxon>Polyporales</taxon>
        <taxon>Phanerochaetaceae</taxon>
        <taxon>Phanerochaete</taxon>
    </lineage>
</organism>
<keyword evidence="2" id="KW-1133">Transmembrane helix</keyword>
<keyword evidence="2" id="KW-0472">Membrane</keyword>
<reference evidence="3 4" key="1">
    <citation type="submission" date="2021-08" db="EMBL/GenBank/DDBJ databases">
        <title>Draft Genome Sequence of Phanerochaete sordida strain YK-624.</title>
        <authorList>
            <person name="Mori T."/>
            <person name="Dohra H."/>
            <person name="Suzuki T."/>
            <person name="Kawagishi H."/>
            <person name="Hirai H."/>
        </authorList>
    </citation>
    <scope>NUCLEOTIDE SEQUENCE [LARGE SCALE GENOMIC DNA]</scope>
    <source>
        <strain evidence="3 4">YK-624</strain>
    </source>
</reference>
<feature type="region of interest" description="Disordered" evidence="1">
    <location>
        <begin position="321"/>
        <end position="354"/>
    </location>
</feature>
<feature type="transmembrane region" description="Helical" evidence="2">
    <location>
        <begin position="88"/>
        <end position="113"/>
    </location>
</feature>
<accession>A0A9P3GBJ9</accession>
<dbReference type="AlphaFoldDB" id="A0A9P3GBJ9"/>
<comment type="caution">
    <text evidence="3">The sequence shown here is derived from an EMBL/GenBank/DDBJ whole genome shotgun (WGS) entry which is preliminary data.</text>
</comment>
<feature type="transmembrane region" description="Helical" evidence="2">
    <location>
        <begin position="172"/>
        <end position="194"/>
    </location>
</feature>
<gene>
    <name evidence="3" type="ORF">PsYK624_069880</name>
</gene>
<feature type="transmembrane region" description="Helical" evidence="2">
    <location>
        <begin position="214"/>
        <end position="236"/>
    </location>
</feature>
<dbReference type="EMBL" id="BPQB01000018">
    <property type="protein sequence ID" value="GJE90844.1"/>
    <property type="molecule type" value="Genomic_DNA"/>
</dbReference>
<feature type="transmembrane region" description="Helical" evidence="2">
    <location>
        <begin position="12"/>
        <end position="39"/>
    </location>
</feature>
<dbReference type="Proteomes" id="UP000703269">
    <property type="component" value="Unassembled WGS sequence"/>
</dbReference>
<feature type="transmembrane region" description="Helical" evidence="2">
    <location>
        <begin position="242"/>
        <end position="264"/>
    </location>
</feature>
<name>A0A9P3GBJ9_9APHY</name>
<feature type="transmembrane region" description="Helical" evidence="2">
    <location>
        <begin position="125"/>
        <end position="144"/>
    </location>
</feature>